<reference evidence="9 10" key="1">
    <citation type="submission" date="2019-06" db="EMBL/GenBank/DDBJ databases">
        <title>Sequencing the genomes of 1000 actinobacteria strains.</title>
        <authorList>
            <person name="Klenk H.-P."/>
        </authorList>
    </citation>
    <scope>NUCLEOTIDE SEQUENCE [LARGE SCALE GENOMIC DNA]</scope>
    <source>
        <strain evidence="9 10">DSM 21947</strain>
    </source>
</reference>
<dbReference type="Proteomes" id="UP000316560">
    <property type="component" value="Unassembled WGS sequence"/>
</dbReference>
<dbReference type="InterPro" id="IPR014756">
    <property type="entry name" value="Ig_E-set"/>
</dbReference>
<keyword evidence="4" id="KW-0186">Copper</keyword>
<protein>
    <recommendedName>
        <fullName evidence="8">CopC domain-containing protein</fullName>
    </recommendedName>
</protein>
<evidence type="ECO:0000259" key="8">
    <source>
        <dbReference type="Pfam" id="PF04234"/>
    </source>
</evidence>
<dbReference type="OrthoDB" id="5242236at2"/>
<feature type="domain" description="CopC" evidence="8">
    <location>
        <begin position="30"/>
        <end position="126"/>
    </location>
</feature>
<sequence length="212" mass="21859">MPRHTRTGAAWGAAILAALMLLSAAPASAHNYLVASTPEEGEVLTVLPEEFSVTTNEALLDLAGDSVGFAIQVTDEAGKHFGDGCFTSRDETLATGASLGEPGEYLMRWQLVSADGHPISGEVGFTWQPNVSLTAVEGLDAPPACGGGTLDDAAPGDENRADDRGAPDDAGTEVDSTADASTVVFIAAAVALVLMAAVAVFLISMKRKRDEE</sequence>
<keyword evidence="2" id="KW-0479">Metal-binding</keyword>
<dbReference type="GO" id="GO:0005886">
    <property type="term" value="C:plasma membrane"/>
    <property type="evidence" value="ECO:0007669"/>
    <property type="project" value="TreeGrafter"/>
</dbReference>
<dbReference type="Pfam" id="PF04234">
    <property type="entry name" value="CopC"/>
    <property type="match status" value="1"/>
</dbReference>
<evidence type="ECO:0000256" key="3">
    <source>
        <dbReference type="ARBA" id="ARBA00022729"/>
    </source>
</evidence>
<dbReference type="EMBL" id="VFRA01000001">
    <property type="protein sequence ID" value="TQO21013.1"/>
    <property type="molecule type" value="Genomic_DNA"/>
</dbReference>
<feature type="region of interest" description="Disordered" evidence="5">
    <location>
        <begin position="142"/>
        <end position="174"/>
    </location>
</feature>
<feature type="transmembrane region" description="Helical" evidence="6">
    <location>
        <begin position="183"/>
        <end position="203"/>
    </location>
</feature>
<evidence type="ECO:0000256" key="6">
    <source>
        <dbReference type="SAM" id="Phobius"/>
    </source>
</evidence>
<dbReference type="GO" id="GO:0005507">
    <property type="term" value="F:copper ion binding"/>
    <property type="evidence" value="ECO:0007669"/>
    <property type="project" value="InterPro"/>
</dbReference>
<name>A0A8H2K720_9MICO</name>
<dbReference type="GO" id="GO:0046688">
    <property type="term" value="P:response to copper ion"/>
    <property type="evidence" value="ECO:0007669"/>
    <property type="project" value="InterPro"/>
</dbReference>
<dbReference type="GO" id="GO:0006825">
    <property type="term" value="P:copper ion transport"/>
    <property type="evidence" value="ECO:0007669"/>
    <property type="project" value="InterPro"/>
</dbReference>
<keyword evidence="3 7" id="KW-0732">Signal</keyword>
<dbReference type="PANTHER" id="PTHR34820:SF4">
    <property type="entry name" value="INNER MEMBRANE PROTEIN YEBZ"/>
    <property type="match status" value="1"/>
</dbReference>
<comment type="subcellular location">
    <subcellularLocation>
        <location evidence="1">Cell envelope</location>
    </subcellularLocation>
</comment>
<keyword evidence="10" id="KW-1185">Reference proteome</keyword>
<comment type="caution">
    <text evidence="9">The sequence shown here is derived from an EMBL/GenBank/DDBJ whole genome shotgun (WGS) entry which is preliminary data.</text>
</comment>
<evidence type="ECO:0000256" key="4">
    <source>
        <dbReference type="ARBA" id="ARBA00023008"/>
    </source>
</evidence>
<dbReference type="PANTHER" id="PTHR34820">
    <property type="entry name" value="INNER MEMBRANE PROTEIN YEBZ"/>
    <property type="match status" value="1"/>
</dbReference>
<accession>A0A8H2K720</accession>
<evidence type="ECO:0000256" key="5">
    <source>
        <dbReference type="SAM" id="MobiDB-lite"/>
    </source>
</evidence>
<feature type="chain" id="PRO_5034569300" description="CopC domain-containing protein" evidence="7">
    <location>
        <begin position="30"/>
        <end position="212"/>
    </location>
</feature>
<dbReference type="RefSeq" id="WP_141991233.1">
    <property type="nucleotide sequence ID" value="NZ_VFRA01000001.1"/>
</dbReference>
<dbReference type="InterPro" id="IPR014755">
    <property type="entry name" value="Cu-Rt/internalin_Ig-like"/>
</dbReference>
<gene>
    <name evidence="9" type="ORF">FB472_2677</name>
</gene>
<keyword evidence="6" id="KW-0472">Membrane</keyword>
<proteinExistence type="predicted"/>
<feature type="compositionally biased region" description="Basic and acidic residues" evidence="5">
    <location>
        <begin position="157"/>
        <end position="167"/>
    </location>
</feature>
<dbReference type="InterPro" id="IPR007348">
    <property type="entry name" value="CopC_dom"/>
</dbReference>
<evidence type="ECO:0000256" key="1">
    <source>
        <dbReference type="ARBA" id="ARBA00004196"/>
    </source>
</evidence>
<keyword evidence="6" id="KW-0812">Transmembrane</keyword>
<keyword evidence="6" id="KW-1133">Transmembrane helix</keyword>
<dbReference type="GO" id="GO:0030313">
    <property type="term" value="C:cell envelope"/>
    <property type="evidence" value="ECO:0007669"/>
    <property type="project" value="UniProtKB-SubCell"/>
</dbReference>
<evidence type="ECO:0000256" key="7">
    <source>
        <dbReference type="SAM" id="SignalP"/>
    </source>
</evidence>
<evidence type="ECO:0000313" key="9">
    <source>
        <dbReference type="EMBL" id="TQO21013.1"/>
    </source>
</evidence>
<dbReference type="GO" id="GO:0042597">
    <property type="term" value="C:periplasmic space"/>
    <property type="evidence" value="ECO:0007669"/>
    <property type="project" value="InterPro"/>
</dbReference>
<feature type="signal peptide" evidence="7">
    <location>
        <begin position="1"/>
        <end position="29"/>
    </location>
</feature>
<dbReference type="Gene3D" id="2.60.40.1220">
    <property type="match status" value="1"/>
</dbReference>
<evidence type="ECO:0000313" key="10">
    <source>
        <dbReference type="Proteomes" id="UP000316560"/>
    </source>
</evidence>
<dbReference type="InterPro" id="IPR032694">
    <property type="entry name" value="CopC/D"/>
</dbReference>
<dbReference type="SUPFAM" id="SSF81296">
    <property type="entry name" value="E set domains"/>
    <property type="match status" value="1"/>
</dbReference>
<organism evidence="9 10">
    <name type="scientific">Rhodoglobus vestalii</name>
    <dbReference type="NCBI Taxonomy" id="193384"/>
    <lineage>
        <taxon>Bacteria</taxon>
        <taxon>Bacillati</taxon>
        <taxon>Actinomycetota</taxon>
        <taxon>Actinomycetes</taxon>
        <taxon>Micrococcales</taxon>
        <taxon>Microbacteriaceae</taxon>
        <taxon>Rhodoglobus</taxon>
    </lineage>
</organism>
<dbReference type="AlphaFoldDB" id="A0A8H2K720"/>
<evidence type="ECO:0000256" key="2">
    <source>
        <dbReference type="ARBA" id="ARBA00022723"/>
    </source>
</evidence>